<organism evidence="1 2">
    <name type="scientific">Aerosakkonema funiforme FACHB-1375</name>
    <dbReference type="NCBI Taxonomy" id="2949571"/>
    <lineage>
        <taxon>Bacteria</taxon>
        <taxon>Bacillati</taxon>
        <taxon>Cyanobacteriota</taxon>
        <taxon>Cyanophyceae</taxon>
        <taxon>Oscillatoriophycideae</taxon>
        <taxon>Aerosakkonematales</taxon>
        <taxon>Aerosakkonemataceae</taxon>
        <taxon>Aerosakkonema</taxon>
    </lineage>
</organism>
<evidence type="ECO:0000313" key="1">
    <source>
        <dbReference type="EMBL" id="MBD2185360.1"/>
    </source>
</evidence>
<keyword evidence="2" id="KW-1185">Reference proteome</keyword>
<dbReference type="AlphaFoldDB" id="A0A926ZJY2"/>
<reference evidence="1" key="1">
    <citation type="journal article" date="2015" name="ISME J.">
        <title>Draft Genome Sequence of Streptomyces incarnatus NRRL8089, which Produces the Nucleoside Antibiotic Sinefungin.</title>
        <authorList>
            <person name="Oshima K."/>
            <person name="Hattori M."/>
            <person name="Shimizu H."/>
            <person name="Fukuda K."/>
            <person name="Nemoto M."/>
            <person name="Inagaki K."/>
            <person name="Tamura T."/>
        </authorList>
    </citation>
    <scope>NUCLEOTIDE SEQUENCE</scope>
    <source>
        <strain evidence="1">FACHB-1375</strain>
    </source>
</reference>
<comment type="caution">
    <text evidence="1">The sequence shown here is derived from an EMBL/GenBank/DDBJ whole genome shotgun (WGS) entry which is preliminary data.</text>
</comment>
<dbReference type="EMBL" id="JACJPW010000118">
    <property type="protein sequence ID" value="MBD2185360.1"/>
    <property type="molecule type" value="Genomic_DNA"/>
</dbReference>
<gene>
    <name evidence="1" type="ORF">H6G03_30510</name>
</gene>
<accession>A0A926ZJY2</accession>
<evidence type="ECO:0000313" key="2">
    <source>
        <dbReference type="Proteomes" id="UP000641646"/>
    </source>
</evidence>
<proteinExistence type="predicted"/>
<reference evidence="1" key="2">
    <citation type="submission" date="2020-08" db="EMBL/GenBank/DDBJ databases">
        <authorList>
            <person name="Chen M."/>
            <person name="Teng W."/>
            <person name="Zhao L."/>
            <person name="Hu C."/>
            <person name="Zhou Y."/>
            <person name="Han B."/>
            <person name="Song L."/>
            <person name="Shu W."/>
        </authorList>
    </citation>
    <scope>NUCLEOTIDE SEQUENCE</scope>
    <source>
        <strain evidence="1">FACHB-1375</strain>
    </source>
</reference>
<evidence type="ECO:0008006" key="3">
    <source>
        <dbReference type="Google" id="ProtNLM"/>
    </source>
</evidence>
<dbReference type="Proteomes" id="UP000641646">
    <property type="component" value="Unassembled WGS sequence"/>
</dbReference>
<protein>
    <recommendedName>
        <fullName evidence="3">Addiction module component</fullName>
    </recommendedName>
</protein>
<sequence>MNMAEKTSTLQKAIEVVEALSPDEQAILIDIIDKRLKQPRRLEILQAVAESRQEYAEGKVRSGSVADLLKELDN</sequence>
<name>A0A926ZJY2_9CYAN</name>
<dbReference type="RefSeq" id="WP_190473587.1">
    <property type="nucleotide sequence ID" value="NZ_JACJPW010000118.1"/>
</dbReference>